<name>A0ABT6SP69_9ACTN</name>
<dbReference type="Proteomes" id="UP001237105">
    <property type="component" value="Unassembled WGS sequence"/>
</dbReference>
<evidence type="ECO:0000313" key="1">
    <source>
        <dbReference type="EMBL" id="MDI3417412.1"/>
    </source>
</evidence>
<gene>
    <name evidence="1" type="ORF">QIT00_02350</name>
</gene>
<dbReference type="RefSeq" id="WP_282533333.1">
    <property type="nucleotide sequence ID" value="NZ_JASCIS010000002.1"/>
</dbReference>
<proteinExistence type="predicted"/>
<accession>A0ABT6SP69</accession>
<protein>
    <submittedName>
        <fullName evidence="1">Uncharacterized protein</fullName>
    </submittedName>
</protein>
<evidence type="ECO:0000313" key="2">
    <source>
        <dbReference type="Proteomes" id="UP001237105"/>
    </source>
</evidence>
<comment type="caution">
    <text evidence="1">The sequence shown here is derived from an EMBL/GenBank/DDBJ whole genome shotgun (WGS) entry which is preliminary data.</text>
</comment>
<dbReference type="EMBL" id="JASCIS010000002">
    <property type="protein sequence ID" value="MDI3417412.1"/>
    <property type="molecule type" value="Genomic_DNA"/>
</dbReference>
<reference evidence="1 2" key="1">
    <citation type="submission" date="2023-05" db="EMBL/GenBank/DDBJ databases">
        <title>Draft genome sequence of Streptomyces sp. B-S-A12 isolated from a cave soil in Thailand.</title>
        <authorList>
            <person name="Chamroensaksri N."/>
            <person name="Muangham S."/>
        </authorList>
    </citation>
    <scope>NUCLEOTIDE SEQUENCE [LARGE SCALE GENOMIC DNA]</scope>
    <source>
        <strain evidence="1 2">B-S-A12</strain>
    </source>
</reference>
<keyword evidence="2" id="KW-1185">Reference proteome</keyword>
<sequence length="91" mass="9782">MRSFTLWADRHRQQALAYVVTKSAAKGQASAYEILGAAGEPLARVVREGAFNNGAGRTRWTVQQSGGPSLVALLRSHDDGPLGNSWDTKEA</sequence>
<organism evidence="1 2">
    <name type="scientific">Streptomyces luteolus</name>
    <dbReference type="NCBI Taxonomy" id="3043615"/>
    <lineage>
        <taxon>Bacteria</taxon>
        <taxon>Bacillati</taxon>
        <taxon>Actinomycetota</taxon>
        <taxon>Actinomycetes</taxon>
        <taxon>Kitasatosporales</taxon>
        <taxon>Streptomycetaceae</taxon>
        <taxon>Streptomyces</taxon>
    </lineage>
</organism>